<gene>
    <name evidence="1" type="ORF">L195_g055602</name>
</gene>
<proteinExistence type="predicted"/>
<reference evidence="1 2" key="2">
    <citation type="journal article" date="2017" name="Front. Plant Sci.">
        <title>Gene Classification and Mining of Molecular Markers Useful in Red Clover (Trifolium pratense) Breeding.</title>
        <authorList>
            <person name="Istvanek J."/>
            <person name="Dluhosova J."/>
            <person name="Dluhos P."/>
            <person name="Patkova L."/>
            <person name="Nedelnik J."/>
            <person name="Repkova J."/>
        </authorList>
    </citation>
    <scope>NUCLEOTIDE SEQUENCE [LARGE SCALE GENOMIC DNA]</scope>
    <source>
        <strain evidence="2">cv. Tatra</strain>
        <tissue evidence="1">Young leaves</tissue>
    </source>
</reference>
<accession>A0A2K3KM57</accession>
<dbReference type="InterPro" id="IPR004242">
    <property type="entry name" value="Transposase_21"/>
</dbReference>
<comment type="caution">
    <text evidence="1">The sequence shown here is derived from an EMBL/GenBank/DDBJ whole genome shotgun (WGS) entry which is preliminary data.</text>
</comment>
<dbReference type="Proteomes" id="UP000236291">
    <property type="component" value="Unassembled WGS sequence"/>
</dbReference>
<dbReference type="PANTHER" id="PTHR10775:SF183">
    <property type="entry name" value="TRANSPOSON, EN_SPM-LIKE, TRANSPOSASE-ASSOCIATED DOMAIN PROTEIN-RELATED"/>
    <property type="match status" value="1"/>
</dbReference>
<evidence type="ECO:0000313" key="1">
    <source>
        <dbReference type="EMBL" id="PNX67388.1"/>
    </source>
</evidence>
<reference evidence="1 2" key="1">
    <citation type="journal article" date="2014" name="Am. J. Bot.">
        <title>Genome assembly and annotation for red clover (Trifolium pratense; Fabaceae).</title>
        <authorList>
            <person name="Istvanek J."/>
            <person name="Jaros M."/>
            <person name="Krenek A."/>
            <person name="Repkova J."/>
        </authorList>
    </citation>
    <scope>NUCLEOTIDE SEQUENCE [LARGE SCALE GENOMIC DNA]</scope>
    <source>
        <strain evidence="2">cv. Tatra</strain>
        <tissue evidence="1">Young leaves</tissue>
    </source>
</reference>
<name>A0A2K3KM57_TRIPR</name>
<dbReference type="PANTHER" id="PTHR10775">
    <property type="entry name" value="OS08G0208400 PROTEIN"/>
    <property type="match status" value="1"/>
</dbReference>
<evidence type="ECO:0000313" key="2">
    <source>
        <dbReference type="Proteomes" id="UP000236291"/>
    </source>
</evidence>
<sequence length="185" mass="22010">MCMRREYIFLSLMIPGPKSPGKSLDVYLRPLIDELKMLWEDGVNTYDAWRKQNFNMKATLLWTISDFPAYGMLSGWSTHGKRACPYCMEHSKSFVLEHGRKCCWFDCHRQYLPLEHPFRRDRYSFKNSTIEKSLPPRRLTGIEIMNKVNQLEDFIFGLNSHNQKQPGFGEDNNWVKKSIFWELPY</sequence>
<dbReference type="AlphaFoldDB" id="A0A2K3KM57"/>
<dbReference type="STRING" id="57577.A0A2K3KM57"/>
<dbReference type="EMBL" id="ASHM01101907">
    <property type="protein sequence ID" value="PNX67388.1"/>
    <property type="molecule type" value="Genomic_DNA"/>
</dbReference>
<evidence type="ECO:0008006" key="3">
    <source>
        <dbReference type="Google" id="ProtNLM"/>
    </source>
</evidence>
<dbReference type="Pfam" id="PF02992">
    <property type="entry name" value="Transposase_21"/>
    <property type="match status" value="1"/>
</dbReference>
<feature type="non-terminal residue" evidence="1">
    <location>
        <position position="185"/>
    </location>
</feature>
<protein>
    <recommendedName>
        <fullName evidence="3">Transposase-associated domain-containing protein</fullName>
    </recommendedName>
</protein>
<organism evidence="1 2">
    <name type="scientific">Trifolium pratense</name>
    <name type="common">Red clover</name>
    <dbReference type="NCBI Taxonomy" id="57577"/>
    <lineage>
        <taxon>Eukaryota</taxon>
        <taxon>Viridiplantae</taxon>
        <taxon>Streptophyta</taxon>
        <taxon>Embryophyta</taxon>
        <taxon>Tracheophyta</taxon>
        <taxon>Spermatophyta</taxon>
        <taxon>Magnoliopsida</taxon>
        <taxon>eudicotyledons</taxon>
        <taxon>Gunneridae</taxon>
        <taxon>Pentapetalae</taxon>
        <taxon>rosids</taxon>
        <taxon>fabids</taxon>
        <taxon>Fabales</taxon>
        <taxon>Fabaceae</taxon>
        <taxon>Papilionoideae</taxon>
        <taxon>50 kb inversion clade</taxon>
        <taxon>NPAAA clade</taxon>
        <taxon>Hologalegina</taxon>
        <taxon>IRL clade</taxon>
        <taxon>Trifolieae</taxon>
        <taxon>Trifolium</taxon>
    </lineage>
</organism>